<evidence type="ECO:0000313" key="1">
    <source>
        <dbReference type="EMBL" id="KAF2118013.1"/>
    </source>
</evidence>
<dbReference type="AlphaFoldDB" id="A0A6A5ZGG8"/>
<dbReference type="Proteomes" id="UP000799770">
    <property type="component" value="Unassembled WGS sequence"/>
</dbReference>
<dbReference type="EMBL" id="ML977318">
    <property type="protein sequence ID" value="KAF2118013.1"/>
    <property type="molecule type" value="Genomic_DNA"/>
</dbReference>
<protein>
    <submittedName>
        <fullName evidence="1">Uncharacterized protein</fullName>
    </submittedName>
</protein>
<name>A0A6A5ZGG8_9PLEO</name>
<reference evidence="1" key="1">
    <citation type="journal article" date="2020" name="Stud. Mycol.">
        <title>101 Dothideomycetes genomes: a test case for predicting lifestyles and emergence of pathogens.</title>
        <authorList>
            <person name="Haridas S."/>
            <person name="Albert R."/>
            <person name="Binder M."/>
            <person name="Bloem J."/>
            <person name="Labutti K."/>
            <person name="Salamov A."/>
            <person name="Andreopoulos B."/>
            <person name="Baker S."/>
            <person name="Barry K."/>
            <person name="Bills G."/>
            <person name="Bluhm B."/>
            <person name="Cannon C."/>
            <person name="Castanera R."/>
            <person name="Culley D."/>
            <person name="Daum C."/>
            <person name="Ezra D."/>
            <person name="Gonzalez J."/>
            <person name="Henrissat B."/>
            <person name="Kuo A."/>
            <person name="Liang C."/>
            <person name="Lipzen A."/>
            <person name="Lutzoni F."/>
            <person name="Magnuson J."/>
            <person name="Mondo S."/>
            <person name="Nolan M."/>
            <person name="Ohm R."/>
            <person name="Pangilinan J."/>
            <person name="Park H.-J."/>
            <person name="Ramirez L."/>
            <person name="Alfaro M."/>
            <person name="Sun H."/>
            <person name="Tritt A."/>
            <person name="Yoshinaga Y."/>
            <person name="Zwiers L.-H."/>
            <person name="Turgeon B."/>
            <person name="Goodwin S."/>
            <person name="Spatafora J."/>
            <person name="Crous P."/>
            <person name="Grigoriev I."/>
        </authorList>
    </citation>
    <scope>NUCLEOTIDE SEQUENCE</scope>
    <source>
        <strain evidence="1">CBS 627.86</strain>
    </source>
</reference>
<evidence type="ECO:0000313" key="2">
    <source>
        <dbReference type="Proteomes" id="UP000799770"/>
    </source>
</evidence>
<sequence length="311" mass="34336">MSGLSAPFAQPAEASGIPQKFLDAEAIIAKDTSGADDVIDKAISLFSKEEKAAFLRWSIRKSTLAAAAQHKKELGTTPMTMPEYSKLLGQVDFTPGNAKTVRTFIDKARSLATKPAPQPVFLGKDNDIYYYLKSEYPPINPQNDLKDGTTAHPYVLDLRSGSSARSNLKYVFILGTLVYFQNSQFRPAPNPPKYTPLPFRVYLDVLTRKLWIVLDRFIINDFGVDDELDARADPWMFLPSPKLDRKSFDAIPIEDAKNLGNISQNQSPFRRMQEAERTDLRPWAAAWDPVATALKNAAAGPSGGITPALGG</sequence>
<accession>A0A6A5ZGG8</accession>
<keyword evidence="2" id="KW-1185">Reference proteome</keyword>
<gene>
    <name evidence="1" type="ORF">BDV96DRAFT_407568</name>
</gene>
<proteinExistence type="predicted"/>
<organism evidence="1 2">
    <name type="scientific">Lophiotrema nucula</name>
    <dbReference type="NCBI Taxonomy" id="690887"/>
    <lineage>
        <taxon>Eukaryota</taxon>
        <taxon>Fungi</taxon>
        <taxon>Dikarya</taxon>
        <taxon>Ascomycota</taxon>
        <taxon>Pezizomycotina</taxon>
        <taxon>Dothideomycetes</taxon>
        <taxon>Pleosporomycetidae</taxon>
        <taxon>Pleosporales</taxon>
        <taxon>Lophiotremataceae</taxon>
        <taxon>Lophiotrema</taxon>
    </lineage>
</organism>